<dbReference type="Proteomes" id="UP000007797">
    <property type="component" value="Unassembled WGS sequence"/>
</dbReference>
<feature type="region of interest" description="Disordered" evidence="1">
    <location>
        <begin position="1"/>
        <end position="20"/>
    </location>
</feature>
<dbReference type="RefSeq" id="XP_004361155.1">
    <property type="nucleotide sequence ID" value="XM_004361098.1"/>
</dbReference>
<gene>
    <name evidence="3" type="ORF">DFA_05436</name>
</gene>
<dbReference type="OrthoDB" id="206748at2759"/>
<reference evidence="4" key="1">
    <citation type="journal article" date="2011" name="Genome Res.">
        <title>Phylogeny-wide analysis of social amoeba genomes highlights ancient origins for complex intercellular communication.</title>
        <authorList>
            <person name="Heidel A.J."/>
            <person name="Lawal H.M."/>
            <person name="Felder M."/>
            <person name="Schilde C."/>
            <person name="Helps N.R."/>
            <person name="Tunggal B."/>
            <person name="Rivero F."/>
            <person name="John U."/>
            <person name="Schleicher M."/>
            <person name="Eichinger L."/>
            <person name="Platzer M."/>
            <person name="Noegel A.A."/>
            <person name="Schaap P."/>
            <person name="Gloeckner G."/>
        </authorList>
    </citation>
    <scope>NUCLEOTIDE SEQUENCE [LARGE SCALE GENOMIC DNA]</scope>
    <source>
        <strain evidence="4">SH3</strain>
    </source>
</reference>
<dbReference type="EMBL" id="GL883008">
    <property type="protein sequence ID" value="EGG23304.1"/>
    <property type="molecule type" value="Genomic_DNA"/>
</dbReference>
<proteinExistence type="predicted"/>
<protein>
    <recommendedName>
        <fullName evidence="2">GREB1-like circularly permuted SF2 helicase domain-containing protein</fullName>
    </recommendedName>
</protein>
<name>F4PL82_CACFS</name>
<keyword evidence="4" id="KW-1185">Reference proteome</keyword>
<dbReference type="InterPro" id="IPR048657">
    <property type="entry name" value="GREB1-like_cpSF2"/>
</dbReference>
<accession>F4PL82</accession>
<evidence type="ECO:0000313" key="4">
    <source>
        <dbReference type="Proteomes" id="UP000007797"/>
    </source>
</evidence>
<dbReference type="Pfam" id="PF20692">
    <property type="entry name" value="cpSF2-GREB1"/>
    <property type="match status" value="2"/>
</dbReference>
<feature type="domain" description="GREB1-like circularly permuted SF2 helicase" evidence="2">
    <location>
        <begin position="286"/>
        <end position="419"/>
    </location>
</feature>
<dbReference type="AlphaFoldDB" id="F4PL82"/>
<dbReference type="KEGG" id="dfa:DFA_05436"/>
<organism evidence="3 4">
    <name type="scientific">Cavenderia fasciculata</name>
    <name type="common">Slime mold</name>
    <name type="synonym">Dictyostelium fasciculatum</name>
    <dbReference type="NCBI Taxonomy" id="261658"/>
    <lineage>
        <taxon>Eukaryota</taxon>
        <taxon>Amoebozoa</taxon>
        <taxon>Evosea</taxon>
        <taxon>Eumycetozoa</taxon>
        <taxon>Dictyostelia</taxon>
        <taxon>Acytosteliales</taxon>
        <taxon>Cavenderiaceae</taxon>
        <taxon>Cavenderia</taxon>
    </lineage>
</organism>
<evidence type="ECO:0000313" key="3">
    <source>
        <dbReference type="EMBL" id="EGG23304.1"/>
    </source>
</evidence>
<feature type="domain" description="GREB1-like circularly permuted SF2 helicase" evidence="2">
    <location>
        <begin position="42"/>
        <end position="216"/>
    </location>
</feature>
<sequence>MDPPPITKSTATTATSTTSTTSTTYPYLNNSGIFVDSQGLAIYNTQYNIAKKIQSVAIENNIIGANDIFPKINFLFIGPSFVSLKKQTTKDVKSFFKYYDWTHKKKQYLDHSSRVLNNIDIEDSKKTDIWFNQTDAFHLLVIDEAHWGASKDGKKSNLLIKLIKKTKEEWKDQKVMVLLVSATIEVITLTTELEKRHVDWKELKKEEPFKCPSYVAVENLKYHSSKAILGKSIERSEVIKNEYIQVLEPYFKYANKRTPMGKTREILFSLLCDCQTNFGVDYPQTDDSPIAVVRLSNNEIIKQLNNSIRENEDYKKWVPFEVIALYESSPDIMEQLSDKARNYLNKKGRMVKCVGDLKGLPCLIILNKMVGIGERIPDTCKTFDLRARYKGPYSKIHTSEATFIQDVGRCAGHKDIGNPATVFLSLGDRPDLTFEELGFTTTHLLMKASNKPGPKHPQANDKQYDSLLKHIIVLDAEPQIGKTGVILAFLDILIHEHTTIGINYEKDEKLREMEEKLRVMTETVRLLKLKK</sequence>
<feature type="compositionally biased region" description="Low complexity" evidence="1">
    <location>
        <begin position="9"/>
        <end position="20"/>
    </location>
</feature>
<evidence type="ECO:0000256" key="1">
    <source>
        <dbReference type="SAM" id="MobiDB-lite"/>
    </source>
</evidence>
<dbReference type="GeneID" id="14875241"/>
<evidence type="ECO:0000259" key="2">
    <source>
        <dbReference type="Pfam" id="PF20692"/>
    </source>
</evidence>